<dbReference type="InterPro" id="IPR000305">
    <property type="entry name" value="GIY-YIG_endonuc"/>
</dbReference>
<dbReference type="GeneID" id="90593626"/>
<name>A0A1H4JET5_9FLAO</name>
<dbReference type="Pfam" id="PF01541">
    <property type="entry name" value="GIY-YIG"/>
    <property type="match status" value="1"/>
</dbReference>
<reference evidence="4 5" key="1">
    <citation type="submission" date="2016-10" db="EMBL/GenBank/DDBJ databases">
        <authorList>
            <person name="de Groot N.N."/>
        </authorList>
    </citation>
    <scope>NUCLEOTIDE SEQUENCE [LARGE SCALE GENOMIC DNA]</scope>
    <source>
        <strain evidence="4 5">MAR_2009_71</strain>
    </source>
</reference>
<dbReference type="Gene3D" id="3.40.1440.10">
    <property type="entry name" value="GIY-YIG endonuclease"/>
    <property type="match status" value="1"/>
</dbReference>
<sequence length="80" mass="9457">MYYVYVLKSEVDGRLYKGMTNNLQKRIVEHNSGKNKSTKGFLPWVLVYKEEFKTSVEARAREKYYKSGIGREFLKSILKN</sequence>
<dbReference type="RefSeq" id="WP_074669835.1">
    <property type="nucleotide sequence ID" value="NZ_FNTB01000001.1"/>
</dbReference>
<dbReference type="Proteomes" id="UP000199574">
    <property type="component" value="Chromosome I"/>
</dbReference>
<accession>A0A1H4JET5</accession>
<dbReference type="PROSITE" id="PS50164">
    <property type="entry name" value="GIY_YIG"/>
    <property type="match status" value="1"/>
</dbReference>
<keyword evidence="4" id="KW-0378">Hydrolase</keyword>
<protein>
    <submittedName>
        <fullName evidence="3 4">Endonuclease</fullName>
    </submittedName>
</protein>
<keyword evidence="4" id="KW-0540">Nuclease</keyword>
<dbReference type="EMBL" id="LT629754">
    <property type="protein sequence ID" value="SDR89021.1"/>
    <property type="molecule type" value="Genomic_DNA"/>
</dbReference>
<evidence type="ECO:0000313" key="5">
    <source>
        <dbReference type="Proteomes" id="UP000183038"/>
    </source>
</evidence>
<comment type="similarity">
    <text evidence="1">Belongs to the UPF0213 family.</text>
</comment>
<evidence type="ECO:0000313" key="3">
    <source>
        <dbReference type="EMBL" id="SDR89021.1"/>
    </source>
</evidence>
<evidence type="ECO:0000313" key="6">
    <source>
        <dbReference type="Proteomes" id="UP000199574"/>
    </source>
</evidence>
<evidence type="ECO:0000313" key="4">
    <source>
        <dbReference type="EMBL" id="SEB44834.1"/>
    </source>
</evidence>
<feature type="domain" description="GIY-YIG" evidence="2">
    <location>
        <begin position="1"/>
        <end position="75"/>
    </location>
</feature>
<reference evidence="3 6" key="2">
    <citation type="submission" date="2016-10" db="EMBL/GenBank/DDBJ databases">
        <authorList>
            <person name="Varghese N."/>
            <person name="Submissions S."/>
        </authorList>
    </citation>
    <scope>NUCLEOTIDE SEQUENCE [LARGE SCALE GENOMIC DNA]</scope>
    <source>
        <strain evidence="3 6">MAR_2009_60</strain>
    </source>
</reference>
<proteinExistence type="inferred from homology"/>
<evidence type="ECO:0000259" key="2">
    <source>
        <dbReference type="PROSITE" id="PS50164"/>
    </source>
</evidence>
<dbReference type="EMBL" id="FNTB01000001">
    <property type="protein sequence ID" value="SEB44834.1"/>
    <property type="molecule type" value="Genomic_DNA"/>
</dbReference>
<dbReference type="SUPFAM" id="SSF82771">
    <property type="entry name" value="GIY-YIG endonuclease"/>
    <property type="match status" value="1"/>
</dbReference>
<dbReference type="CDD" id="cd10449">
    <property type="entry name" value="GIY-YIG_SLX1_like"/>
    <property type="match status" value="1"/>
</dbReference>
<evidence type="ECO:0000256" key="1">
    <source>
        <dbReference type="ARBA" id="ARBA00007435"/>
    </source>
</evidence>
<dbReference type="GO" id="GO:0004519">
    <property type="term" value="F:endonuclease activity"/>
    <property type="evidence" value="ECO:0007669"/>
    <property type="project" value="UniProtKB-KW"/>
</dbReference>
<dbReference type="AlphaFoldDB" id="A0A1H4JET5"/>
<keyword evidence="4" id="KW-0255">Endonuclease</keyword>
<dbReference type="OrthoDB" id="1495241at2"/>
<dbReference type="InterPro" id="IPR050190">
    <property type="entry name" value="UPF0213_domain"/>
</dbReference>
<dbReference type="PANTHER" id="PTHR34477:SF1">
    <property type="entry name" value="UPF0213 PROTEIN YHBQ"/>
    <property type="match status" value="1"/>
</dbReference>
<dbReference type="InterPro" id="IPR035901">
    <property type="entry name" value="GIY-YIG_endonuc_sf"/>
</dbReference>
<keyword evidence="6" id="KW-1185">Reference proteome</keyword>
<gene>
    <name evidence="4" type="ORF">SAMN05192540_0333</name>
    <name evidence="3" type="ORF">SAMN05192545_0365</name>
</gene>
<organism evidence="4 5">
    <name type="scientific">Maribacter dokdonensis</name>
    <dbReference type="NCBI Taxonomy" id="320912"/>
    <lineage>
        <taxon>Bacteria</taxon>
        <taxon>Pseudomonadati</taxon>
        <taxon>Bacteroidota</taxon>
        <taxon>Flavobacteriia</taxon>
        <taxon>Flavobacteriales</taxon>
        <taxon>Flavobacteriaceae</taxon>
        <taxon>Maribacter</taxon>
    </lineage>
</organism>
<dbReference type="Proteomes" id="UP000183038">
    <property type="component" value="Unassembled WGS sequence"/>
</dbReference>
<dbReference type="PANTHER" id="PTHR34477">
    <property type="entry name" value="UPF0213 PROTEIN YHBQ"/>
    <property type="match status" value="1"/>
</dbReference>